<reference evidence="3 4" key="1">
    <citation type="submission" date="2019-02" db="EMBL/GenBank/DDBJ databases">
        <authorList>
            <person name="Li Y."/>
        </authorList>
    </citation>
    <scope>NUCLEOTIDE SEQUENCE [LARGE SCALE GENOMIC DNA]</scope>
    <source>
        <strain evidence="3 4">30C10-4-7</strain>
    </source>
</reference>
<dbReference type="EMBL" id="SGIT01000005">
    <property type="protein sequence ID" value="RZF58191.1"/>
    <property type="molecule type" value="Genomic_DNA"/>
</dbReference>
<keyword evidence="4" id="KW-1185">Reference proteome</keyword>
<dbReference type="GO" id="GO:0043565">
    <property type="term" value="F:sequence-specific DNA binding"/>
    <property type="evidence" value="ECO:0007669"/>
    <property type="project" value="InterPro"/>
</dbReference>
<evidence type="ECO:0000313" key="4">
    <source>
        <dbReference type="Proteomes" id="UP000292855"/>
    </source>
</evidence>
<dbReference type="Gene3D" id="1.10.10.60">
    <property type="entry name" value="Homeodomain-like"/>
    <property type="match status" value="1"/>
</dbReference>
<dbReference type="AlphaFoldDB" id="A0A4Q6XEF4"/>
<sequence>MTSIYNDSIRIPPLQSNTASDGNLPTLNLNFLTEADIALWDGKQYMAFKQLEGLHVIEVKGTYQTDWHFDLLLPDCFWLFFQFTGHSKRDALSHTALSAGEYRGFYSIRDTHNIQIKAGKTWMVLLGVKINDTATFTSEWPQLVKPATIDQPYFSSINIGYRIRQIFEKIQQNTATPYSLRSNIHYHLCQLIEVYHQDLKDKARSLHKEDIVIYNEAIDYIVEHYMDEDINKNTIAEKLQVSSRKLYRVFEGKHTTIHSAIQTIRLYKGREMLRETDMSVDGIAFSLIFRQPIIFTSNMCSALAIHHPKKGSSTVKRKRKRKTRVCLQKTGRENNATVVLFYQASR</sequence>
<dbReference type="GO" id="GO:0003700">
    <property type="term" value="F:DNA-binding transcription factor activity"/>
    <property type="evidence" value="ECO:0007669"/>
    <property type="project" value="InterPro"/>
</dbReference>
<dbReference type="PANTHER" id="PTHR43280:SF2">
    <property type="entry name" value="HTH-TYPE TRANSCRIPTIONAL REGULATOR EXSA"/>
    <property type="match status" value="1"/>
</dbReference>
<dbReference type="InterPro" id="IPR018060">
    <property type="entry name" value="HTH_AraC"/>
</dbReference>
<accession>A0A4Q6XEF4</accession>
<evidence type="ECO:0000259" key="2">
    <source>
        <dbReference type="PROSITE" id="PS01124"/>
    </source>
</evidence>
<dbReference type="PANTHER" id="PTHR43280">
    <property type="entry name" value="ARAC-FAMILY TRANSCRIPTIONAL REGULATOR"/>
    <property type="match status" value="1"/>
</dbReference>
<protein>
    <submittedName>
        <fullName evidence="3">AraC family transcriptional regulator</fullName>
    </submittedName>
</protein>
<feature type="domain" description="HTH araC/xylS-type" evidence="2">
    <location>
        <begin position="215"/>
        <end position="296"/>
    </location>
</feature>
<dbReference type="Proteomes" id="UP000292855">
    <property type="component" value="Unassembled WGS sequence"/>
</dbReference>
<proteinExistence type="predicted"/>
<comment type="caution">
    <text evidence="3">The sequence shown here is derived from an EMBL/GenBank/DDBJ whole genome shotgun (WGS) entry which is preliminary data.</text>
</comment>
<evidence type="ECO:0000313" key="3">
    <source>
        <dbReference type="EMBL" id="RZF58191.1"/>
    </source>
</evidence>
<dbReference type="OrthoDB" id="9803764at2"/>
<evidence type="ECO:0000256" key="1">
    <source>
        <dbReference type="ARBA" id="ARBA00023125"/>
    </source>
</evidence>
<gene>
    <name evidence="3" type="ORF">EWE74_19255</name>
</gene>
<dbReference type="RefSeq" id="WP_130143291.1">
    <property type="nucleotide sequence ID" value="NZ_SGIT01000005.1"/>
</dbReference>
<keyword evidence="1" id="KW-0238">DNA-binding</keyword>
<name>A0A4Q6XEF4_9SPHI</name>
<dbReference type="PROSITE" id="PS01124">
    <property type="entry name" value="HTH_ARAC_FAMILY_2"/>
    <property type="match status" value="1"/>
</dbReference>
<organism evidence="3 4">
    <name type="scientific">Sphingobacterium corticibacterium</name>
    <dbReference type="NCBI Taxonomy" id="2484746"/>
    <lineage>
        <taxon>Bacteria</taxon>
        <taxon>Pseudomonadati</taxon>
        <taxon>Bacteroidota</taxon>
        <taxon>Sphingobacteriia</taxon>
        <taxon>Sphingobacteriales</taxon>
        <taxon>Sphingobacteriaceae</taxon>
        <taxon>Sphingobacterium</taxon>
    </lineage>
</organism>